<sequence>MSGQTQGVKNPPPLRGYRRRKTVLDLNAPPIEGRDDEGTSTTRIETPQGVQASHQRNGQGPSLPPTIDVDAFDDDDDDVIESSPRAFAQAKNNSRRAVVVDVESGGRVTHNKRRRVPPSQTIINCDLYINLEGGSSSSSSKRENVQTMPPKEPTFNCPICLCPLVEEINQLISMLKFNHCLWLNQRRWNNGYSILEDPNFSHEGIYLTYCAAQNEQCFVSIVGVIAINLCVMDAYSLDHQSVFICCWLRYVALDGNGNFVTFRQ</sequence>
<dbReference type="OrthoDB" id="6105938at2759"/>
<accession>A0A9Q0SRV5</accession>
<dbReference type="Proteomes" id="UP001151532">
    <property type="component" value="Chromosome 2"/>
</dbReference>
<dbReference type="GO" id="GO:0032183">
    <property type="term" value="F:SUMO binding"/>
    <property type="evidence" value="ECO:0007669"/>
    <property type="project" value="TreeGrafter"/>
</dbReference>
<dbReference type="InterPro" id="IPR049627">
    <property type="entry name" value="SLX8"/>
</dbReference>
<dbReference type="GO" id="GO:0006511">
    <property type="term" value="P:ubiquitin-dependent protein catabolic process"/>
    <property type="evidence" value="ECO:0007669"/>
    <property type="project" value="TreeGrafter"/>
</dbReference>
<dbReference type="GO" id="GO:0140082">
    <property type="term" value="F:SUMO-ubiquitin ligase activity"/>
    <property type="evidence" value="ECO:0007669"/>
    <property type="project" value="TreeGrafter"/>
</dbReference>
<dbReference type="GO" id="GO:0061630">
    <property type="term" value="F:ubiquitin protein ligase activity"/>
    <property type="evidence" value="ECO:0007669"/>
    <property type="project" value="InterPro"/>
</dbReference>
<dbReference type="PANTHER" id="PTHR47094">
    <property type="entry name" value="ELFLESS, ISOFORM B"/>
    <property type="match status" value="1"/>
</dbReference>
<keyword evidence="3" id="KW-1185">Reference proteome</keyword>
<feature type="compositionally biased region" description="Polar residues" evidence="1">
    <location>
        <begin position="39"/>
        <end position="60"/>
    </location>
</feature>
<organism evidence="2 3">
    <name type="scientific">Salix purpurea</name>
    <name type="common">Purple osier willow</name>
    <dbReference type="NCBI Taxonomy" id="77065"/>
    <lineage>
        <taxon>Eukaryota</taxon>
        <taxon>Viridiplantae</taxon>
        <taxon>Streptophyta</taxon>
        <taxon>Embryophyta</taxon>
        <taxon>Tracheophyta</taxon>
        <taxon>Spermatophyta</taxon>
        <taxon>Magnoliopsida</taxon>
        <taxon>eudicotyledons</taxon>
        <taxon>Gunneridae</taxon>
        <taxon>Pentapetalae</taxon>
        <taxon>rosids</taxon>
        <taxon>fabids</taxon>
        <taxon>Malpighiales</taxon>
        <taxon>Salicaceae</taxon>
        <taxon>Saliceae</taxon>
        <taxon>Salix</taxon>
    </lineage>
</organism>
<feature type="region of interest" description="Disordered" evidence="1">
    <location>
        <begin position="1"/>
        <end position="74"/>
    </location>
</feature>
<reference evidence="2" key="2">
    <citation type="journal article" date="2023" name="Int. J. Mol. Sci.">
        <title>De Novo Assembly and Annotation of 11 Diverse Shrub Willow (Salix) Genomes Reveals Novel Gene Organization in Sex-Linked Regions.</title>
        <authorList>
            <person name="Hyden B."/>
            <person name="Feng K."/>
            <person name="Yates T.B."/>
            <person name="Jawdy S."/>
            <person name="Cereghino C."/>
            <person name="Smart L.B."/>
            <person name="Muchero W."/>
        </authorList>
    </citation>
    <scope>NUCLEOTIDE SEQUENCE</scope>
    <source>
        <tissue evidence="2">Shoot tip</tissue>
    </source>
</reference>
<evidence type="ECO:0000256" key="1">
    <source>
        <dbReference type="SAM" id="MobiDB-lite"/>
    </source>
</evidence>
<gene>
    <name evidence="2" type="ORF">OIU79_016747</name>
</gene>
<name>A0A9Q0SRV5_SALPP</name>
<evidence type="ECO:0000313" key="2">
    <source>
        <dbReference type="EMBL" id="KAJ6687075.1"/>
    </source>
</evidence>
<comment type="caution">
    <text evidence="2">The sequence shown here is derived from an EMBL/GenBank/DDBJ whole genome shotgun (WGS) entry which is preliminary data.</text>
</comment>
<dbReference type="AlphaFoldDB" id="A0A9Q0SRV5"/>
<reference evidence="2" key="1">
    <citation type="submission" date="2022-11" db="EMBL/GenBank/DDBJ databases">
        <authorList>
            <person name="Hyden B.L."/>
            <person name="Feng K."/>
            <person name="Yates T."/>
            <person name="Jawdy S."/>
            <person name="Smart L.B."/>
            <person name="Muchero W."/>
        </authorList>
    </citation>
    <scope>NUCLEOTIDE SEQUENCE</scope>
    <source>
        <tissue evidence="2">Shoot tip</tissue>
    </source>
</reference>
<evidence type="ECO:0000313" key="3">
    <source>
        <dbReference type="Proteomes" id="UP001151532"/>
    </source>
</evidence>
<dbReference type="GO" id="GO:0033768">
    <property type="term" value="C:SUMO-targeted ubiquitin ligase complex"/>
    <property type="evidence" value="ECO:0007669"/>
    <property type="project" value="TreeGrafter"/>
</dbReference>
<proteinExistence type="predicted"/>
<dbReference type="PANTHER" id="PTHR47094:SF1">
    <property type="entry name" value="RING-TYPE E3 UBIQUITIN TRANSFERASE"/>
    <property type="match status" value="1"/>
</dbReference>
<protein>
    <submittedName>
        <fullName evidence="2">ELFLESS ISOFORM B</fullName>
    </submittedName>
</protein>
<dbReference type="EMBL" id="JAPFFK010000019">
    <property type="protein sequence ID" value="KAJ6687075.1"/>
    <property type="molecule type" value="Genomic_DNA"/>
</dbReference>